<evidence type="ECO:0000256" key="1">
    <source>
        <dbReference type="ARBA" id="ARBA00005806"/>
    </source>
</evidence>
<comment type="similarity">
    <text evidence="1">Belongs to the FldB/FldC dehydratase alpha/beta subunit family.</text>
</comment>
<reference evidence="2" key="1">
    <citation type="submission" date="2020-07" db="EMBL/GenBank/DDBJ databases">
        <title>Huge and variable diversity of episymbiotic CPR bacteria and DPANN archaea in groundwater ecosystems.</title>
        <authorList>
            <person name="He C.Y."/>
            <person name="Keren R."/>
            <person name="Whittaker M."/>
            <person name="Farag I.F."/>
            <person name="Doudna J."/>
            <person name="Cate J.H.D."/>
            <person name="Banfield J.F."/>
        </authorList>
    </citation>
    <scope>NUCLEOTIDE SEQUENCE</scope>
    <source>
        <strain evidence="2">NC_groundwater_672_Ag_B-0.1um_62_36</strain>
    </source>
</reference>
<evidence type="ECO:0000313" key="2">
    <source>
        <dbReference type="EMBL" id="MBI2877267.1"/>
    </source>
</evidence>
<evidence type="ECO:0000313" key="3">
    <source>
        <dbReference type="Proteomes" id="UP000769766"/>
    </source>
</evidence>
<feature type="non-terminal residue" evidence="2">
    <location>
        <position position="267"/>
    </location>
</feature>
<organism evidence="2 3">
    <name type="scientific">Tectimicrobiota bacterium</name>
    <dbReference type="NCBI Taxonomy" id="2528274"/>
    <lineage>
        <taxon>Bacteria</taxon>
        <taxon>Pseudomonadati</taxon>
        <taxon>Nitrospinota/Tectimicrobiota group</taxon>
        <taxon>Candidatus Tectimicrobiota</taxon>
    </lineage>
</organism>
<name>A0A932CRG8_UNCTE</name>
<dbReference type="Pfam" id="PF06050">
    <property type="entry name" value="HGD-D"/>
    <property type="match status" value="1"/>
</dbReference>
<dbReference type="Gene3D" id="3.40.50.11900">
    <property type="match status" value="1"/>
</dbReference>
<dbReference type="PANTHER" id="PTHR30548">
    <property type="entry name" value="2-HYDROXYGLUTARYL-COA DEHYDRATASE, D-COMPONENT-RELATED"/>
    <property type="match status" value="1"/>
</dbReference>
<dbReference type="AlphaFoldDB" id="A0A932CRG8"/>
<dbReference type="Proteomes" id="UP000769766">
    <property type="component" value="Unassembled WGS sequence"/>
</dbReference>
<dbReference type="EMBL" id="JACPRF010000315">
    <property type="protein sequence ID" value="MBI2877267.1"/>
    <property type="molecule type" value="Genomic_DNA"/>
</dbReference>
<accession>A0A932CRG8</accession>
<dbReference type="PANTHER" id="PTHR30548:SF2">
    <property type="entry name" value="2-HYDROXYACYL-COA DEHYDRATASE,D-COMPONENT"/>
    <property type="match status" value="1"/>
</dbReference>
<proteinExistence type="inferred from homology"/>
<gene>
    <name evidence="2" type="ORF">HYY20_10330</name>
</gene>
<dbReference type="InterPro" id="IPR010327">
    <property type="entry name" value="FldB/FldC_alpha/beta"/>
</dbReference>
<comment type="caution">
    <text evidence="2">The sequence shown here is derived from an EMBL/GenBank/DDBJ whole genome shotgun (WGS) entry which is preliminary data.</text>
</comment>
<protein>
    <submittedName>
        <fullName evidence="2">2-hydroxyacyl-CoA dehydratase</fullName>
    </submittedName>
</protein>
<sequence>MNLPKYQEVLNVPSFVLEAPYGESEEDFAFYTDQLKRMICWLEERTGRKMDYDRLRELLEEANRTVEYWAEICELRRAIPCPQSSRLLNQVRFIHQIALGKPEATAILKHVRDDALARVKAGKGVVEDERVRLTWFMIPLIADMGVYSWVEQELHAAIPMDMFSYNCLEPIDTATPETMLRGLARQCLHAPMARQLRASTDTYIDDLIRVCEDYSIDGVIFAGHEGCKMAWGSVGLIRDVCRELDRPLLVFDVDAILASPSQLAGVR</sequence>